<feature type="compositionally biased region" description="Polar residues" evidence="4">
    <location>
        <begin position="420"/>
        <end position="430"/>
    </location>
</feature>
<proteinExistence type="inferred from homology"/>
<dbReference type="AlphaFoldDB" id="A0AAV8U2K2"/>
<name>A0AAV8U2K2_9ROSI</name>
<dbReference type="InterPro" id="IPR028386">
    <property type="entry name" value="CENP-C/Mif2/cnp3"/>
</dbReference>
<evidence type="ECO:0000256" key="3">
    <source>
        <dbReference type="ARBA" id="ARBA00023242"/>
    </source>
</evidence>
<reference evidence="5 6" key="1">
    <citation type="submission" date="2021-09" db="EMBL/GenBank/DDBJ databases">
        <title>Genomic insights and catalytic innovation underlie evolution of tropane alkaloids biosynthesis.</title>
        <authorList>
            <person name="Wang Y.-J."/>
            <person name="Tian T."/>
            <person name="Huang J.-P."/>
            <person name="Huang S.-X."/>
        </authorList>
    </citation>
    <scope>NUCLEOTIDE SEQUENCE [LARGE SCALE GENOMIC DNA]</scope>
    <source>
        <strain evidence="5">KIB-2018</strain>
        <tissue evidence="5">Leaf</tissue>
    </source>
</reference>
<comment type="similarity">
    <text evidence="2">Belongs to the CENP-C/MIF2 family.</text>
</comment>
<dbReference type="GO" id="GO:0051455">
    <property type="term" value="P:spindle attachment to meiosis I kinetochore"/>
    <property type="evidence" value="ECO:0007669"/>
    <property type="project" value="TreeGrafter"/>
</dbReference>
<evidence type="ECO:0000313" key="6">
    <source>
        <dbReference type="Proteomes" id="UP001159364"/>
    </source>
</evidence>
<gene>
    <name evidence="5" type="ORF">K2173_004270</name>
</gene>
<dbReference type="GO" id="GO:0000776">
    <property type="term" value="C:kinetochore"/>
    <property type="evidence" value="ECO:0007669"/>
    <property type="project" value="InterPro"/>
</dbReference>
<sequence>MSDPLERYSGLSLFHRTFTSLSVKHPPPPRGSDDDLLSTHNFLKSLAVRDPHKLREQAKLILDTSTELQNNEDEPFQGKDQDVVEKERRPGLVRKRARFSLLPNSSERKASLEPTLDIDKLKNPEEFFLAFERLENAKKEIAKQTGHALADSIHCSASVAARPIRPGIPGSDQCSALVNALVLTGCVCLIMDMCVMVSIYSYCRRSRIANYRNLFHSTATEEMIEEEVDLSHHVAGQGTTYADITEPEMNLENVESQQMEKFNVSTLEVEFAGKGSLTKADNRVDQLLEELLAHDYNELDGDETLILLQKCLQIKSVDIKKLNLPEYQEVEKIDFKASGGKLPKPGNVLTDIQNLLHSTGGRAPMKQTKQESSVSTTGSPTPVKSPWASLSLLRKHILRSNPSDNPFSADDFDQSPPLHASSTEKFNQSSDPRELRSDVEHIDVGLDSGGINQSLGQPDAGADIHTNGPNGIRDMAEDMQQEGEASQQPDLNMDDLTVEILNDVQTLHGQSNPMIVDEHAIGGLSKILDSDPEQVQNAVVQHNEKIDDSSVVMEERTMKESHPCKGLKRKASSRRQSLAASGTTWENGKRKSTRIRSRPLEYWKGERFLYGRVHGSLPTVIGIKYESPGNDGKRMIKVKSFVPPKYEDLVQLAALY</sequence>
<dbReference type="GO" id="GO:0019237">
    <property type="term" value="F:centromeric DNA binding"/>
    <property type="evidence" value="ECO:0007669"/>
    <property type="project" value="InterPro"/>
</dbReference>
<dbReference type="EMBL" id="JAIWQS010000001">
    <property type="protein sequence ID" value="KAJ8773440.1"/>
    <property type="molecule type" value="Genomic_DNA"/>
</dbReference>
<dbReference type="Proteomes" id="UP001159364">
    <property type="component" value="Linkage Group LG01"/>
</dbReference>
<dbReference type="PANTHER" id="PTHR16684">
    <property type="entry name" value="CENTROMERE PROTEIN C"/>
    <property type="match status" value="1"/>
</dbReference>
<feature type="compositionally biased region" description="Low complexity" evidence="4">
    <location>
        <begin position="372"/>
        <end position="386"/>
    </location>
</feature>
<dbReference type="GO" id="GO:0051315">
    <property type="term" value="P:attachment of mitotic spindle microtubules to kinetochore"/>
    <property type="evidence" value="ECO:0007669"/>
    <property type="project" value="TreeGrafter"/>
</dbReference>
<feature type="region of interest" description="Disordered" evidence="4">
    <location>
        <begin position="452"/>
        <end position="474"/>
    </location>
</feature>
<keyword evidence="6" id="KW-1185">Reference proteome</keyword>
<evidence type="ECO:0000256" key="1">
    <source>
        <dbReference type="ARBA" id="ARBA00004123"/>
    </source>
</evidence>
<evidence type="ECO:0000256" key="4">
    <source>
        <dbReference type="SAM" id="MobiDB-lite"/>
    </source>
</evidence>
<evidence type="ECO:0008006" key="7">
    <source>
        <dbReference type="Google" id="ProtNLM"/>
    </source>
</evidence>
<accession>A0AAV8U2K2</accession>
<keyword evidence="3" id="KW-0539">Nucleus</keyword>
<protein>
    <recommendedName>
        <fullName evidence="7">Centromere protein C</fullName>
    </recommendedName>
</protein>
<feature type="region of interest" description="Disordered" evidence="4">
    <location>
        <begin position="358"/>
        <end position="386"/>
    </location>
</feature>
<feature type="region of interest" description="Disordered" evidence="4">
    <location>
        <begin position="401"/>
        <end position="435"/>
    </location>
</feature>
<evidence type="ECO:0000313" key="5">
    <source>
        <dbReference type="EMBL" id="KAJ8773440.1"/>
    </source>
</evidence>
<dbReference type="PANTHER" id="PTHR16684:SF11">
    <property type="entry name" value="CENTROMERE PROTEIN C"/>
    <property type="match status" value="1"/>
</dbReference>
<comment type="subcellular location">
    <subcellularLocation>
        <location evidence="1">Nucleus</location>
    </subcellularLocation>
</comment>
<dbReference type="GO" id="GO:0005634">
    <property type="term" value="C:nucleus"/>
    <property type="evidence" value="ECO:0007669"/>
    <property type="project" value="UniProtKB-SubCell"/>
</dbReference>
<dbReference type="GO" id="GO:0051382">
    <property type="term" value="P:kinetochore assembly"/>
    <property type="evidence" value="ECO:0007669"/>
    <property type="project" value="InterPro"/>
</dbReference>
<evidence type="ECO:0000256" key="2">
    <source>
        <dbReference type="ARBA" id="ARBA00010291"/>
    </source>
</evidence>
<organism evidence="5 6">
    <name type="scientific">Erythroxylum novogranatense</name>
    <dbReference type="NCBI Taxonomy" id="1862640"/>
    <lineage>
        <taxon>Eukaryota</taxon>
        <taxon>Viridiplantae</taxon>
        <taxon>Streptophyta</taxon>
        <taxon>Embryophyta</taxon>
        <taxon>Tracheophyta</taxon>
        <taxon>Spermatophyta</taxon>
        <taxon>Magnoliopsida</taxon>
        <taxon>eudicotyledons</taxon>
        <taxon>Gunneridae</taxon>
        <taxon>Pentapetalae</taxon>
        <taxon>rosids</taxon>
        <taxon>fabids</taxon>
        <taxon>Malpighiales</taxon>
        <taxon>Erythroxylaceae</taxon>
        <taxon>Erythroxylum</taxon>
    </lineage>
</organism>
<comment type="caution">
    <text evidence="5">The sequence shown here is derived from an EMBL/GenBank/DDBJ whole genome shotgun (WGS) entry which is preliminary data.</text>
</comment>